<dbReference type="GO" id="GO:0008270">
    <property type="term" value="F:zinc ion binding"/>
    <property type="evidence" value="ECO:0007669"/>
    <property type="project" value="UniProtKB-KW"/>
</dbReference>
<organism evidence="4 5">
    <name type="scientific">Striga hermonthica</name>
    <name type="common">Purple witchweed</name>
    <name type="synonym">Buchnera hermonthica</name>
    <dbReference type="NCBI Taxonomy" id="68872"/>
    <lineage>
        <taxon>Eukaryota</taxon>
        <taxon>Viridiplantae</taxon>
        <taxon>Streptophyta</taxon>
        <taxon>Embryophyta</taxon>
        <taxon>Tracheophyta</taxon>
        <taxon>Spermatophyta</taxon>
        <taxon>Magnoliopsida</taxon>
        <taxon>eudicotyledons</taxon>
        <taxon>Gunneridae</taxon>
        <taxon>Pentapetalae</taxon>
        <taxon>asterids</taxon>
        <taxon>lamiids</taxon>
        <taxon>Lamiales</taxon>
        <taxon>Orobanchaceae</taxon>
        <taxon>Buchnereae</taxon>
        <taxon>Striga</taxon>
    </lineage>
</organism>
<protein>
    <submittedName>
        <fullName evidence="4">F-box associated ubiquitination effector family protein</fullName>
    </submittedName>
</protein>
<evidence type="ECO:0000313" key="5">
    <source>
        <dbReference type="Proteomes" id="UP001153555"/>
    </source>
</evidence>
<keyword evidence="1" id="KW-0863">Zinc-finger</keyword>
<dbReference type="Gene3D" id="2.40.70.10">
    <property type="entry name" value="Acid Proteases"/>
    <property type="match status" value="1"/>
</dbReference>
<feature type="compositionally biased region" description="Polar residues" evidence="2">
    <location>
        <begin position="196"/>
        <end position="226"/>
    </location>
</feature>
<keyword evidence="5" id="KW-1185">Reference proteome</keyword>
<gene>
    <name evidence="4" type="ORF">SHERM_28836</name>
</gene>
<dbReference type="SUPFAM" id="SSF57756">
    <property type="entry name" value="Retrovirus zinc finger-like domains"/>
    <property type="match status" value="1"/>
</dbReference>
<dbReference type="InterPro" id="IPR005162">
    <property type="entry name" value="Retrotrans_gag_dom"/>
</dbReference>
<feature type="non-terminal residue" evidence="4">
    <location>
        <position position="397"/>
    </location>
</feature>
<evidence type="ECO:0000259" key="3">
    <source>
        <dbReference type="PROSITE" id="PS50158"/>
    </source>
</evidence>
<dbReference type="OrthoDB" id="1934635at2759"/>
<keyword evidence="1" id="KW-0862">Zinc</keyword>
<evidence type="ECO:0000256" key="2">
    <source>
        <dbReference type="SAM" id="MobiDB-lite"/>
    </source>
</evidence>
<dbReference type="SMART" id="SM00343">
    <property type="entry name" value="ZnF_C2HC"/>
    <property type="match status" value="1"/>
</dbReference>
<sequence length="397" mass="43799">SRWEAGFRVDIPEFAGGVDGSDFVEWWASVEAVLRFKGVPEDRRVGLVATRFRGRAATWWMQLTSMRHRQGKPELTSWSNFRKYVEREFVPFNYDSLVYQQLQNLRQGSRTVDDYTNEFYRLLTRVELRESKHQLVSRYVGGLRSTVRDMLNLFRPESVSDAYQRALLVEAQVAQKSGTSAWSTRPGGAAGGTPFQPRQSAQTGSRSGQGATPSRVAGSSGTNQRTAGGGGLQLSPAAARTVAGLRCFGCGEMGHRQSVCPKTTATRALFSEEVGDFAVDGGYEGPAVFDEDTGELEEYVYGDVGTALVLRRTCLSPRGSTDSPRERHHLFLSTCTIGSKVCRFIIDSGSCENVISQEAVDKLQLATEPHPQPYTLAWIQKGTAVTVNRRALVSFSI</sequence>
<feature type="non-terminal residue" evidence="4">
    <location>
        <position position="1"/>
    </location>
</feature>
<dbReference type="CDD" id="cd00303">
    <property type="entry name" value="retropepsin_like"/>
    <property type="match status" value="1"/>
</dbReference>
<dbReference type="EMBL" id="CACSLK010027840">
    <property type="protein sequence ID" value="CAA0833578.1"/>
    <property type="molecule type" value="Genomic_DNA"/>
</dbReference>
<dbReference type="InterPro" id="IPR036875">
    <property type="entry name" value="Znf_CCHC_sf"/>
</dbReference>
<evidence type="ECO:0000313" key="4">
    <source>
        <dbReference type="EMBL" id="CAA0833578.1"/>
    </source>
</evidence>
<dbReference type="Proteomes" id="UP001153555">
    <property type="component" value="Unassembled WGS sequence"/>
</dbReference>
<evidence type="ECO:0000256" key="1">
    <source>
        <dbReference type="PROSITE-ProRule" id="PRU00047"/>
    </source>
</evidence>
<comment type="caution">
    <text evidence="4">The sequence shown here is derived from an EMBL/GenBank/DDBJ whole genome shotgun (WGS) entry which is preliminary data.</text>
</comment>
<dbReference type="PANTHER" id="PTHR35046:SF18">
    <property type="entry name" value="RNA-DIRECTED DNA POLYMERASE"/>
    <property type="match status" value="1"/>
</dbReference>
<dbReference type="PROSITE" id="PS50158">
    <property type="entry name" value="ZF_CCHC"/>
    <property type="match status" value="1"/>
</dbReference>
<proteinExistence type="predicted"/>
<dbReference type="GO" id="GO:0003676">
    <property type="term" value="F:nucleic acid binding"/>
    <property type="evidence" value="ECO:0007669"/>
    <property type="project" value="InterPro"/>
</dbReference>
<dbReference type="InterPro" id="IPR001878">
    <property type="entry name" value="Znf_CCHC"/>
</dbReference>
<reference evidence="4" key="1">
    <citation type="submission" date="2019-12" db="EMBL/GenBank/DDBJ databases">
        <authorList>
            <person name="Scholes J."/>
        </authorList>
    </citation>
    <scope>NUCLEOTIDE SEQUENCE</scope>
</reference>
<dbReference type="Pfam" id="PF03732">
    <property type="entry name" value="Retrotrans_gag"/>
    <property type="match status" value="1"/>
</dbReference>
<dbReference type="PANTHER" id="PTHR35046">
    <property type="entry name" value="ZINC KNUCKLE (CCHC-TYPE) FAMILY PROTEIN"/>
    <property type="match status" value="1"/>
</dbReference>
<accession>A0A9N7RKP7</accession>
<name>A0A9N7RKP7_STRHE</name>
<feature type="region of interest" description="Disordered" evidence="2">
    <location>
        <begin position="178"/>
        <end position="233"/>
    </location>
</feature>
<keyword evidence="1" id="KW-0479">Metal-binding</keyword>
<dbReference type="AlphaFoldDB" id="A0A9N7RKP7"/>
<feature type="domain" description="CCHC-type" evidence="3">
    <location>
        <begin position="246"/>
        <end position="262"/>
    </location>
</feature>
<dbReference type="InterPro" id="IPR021109">
    <property type="entry name" value="Peptidase_aspartic_dom_sf"/>
</dbReference>